<evidence type="ECO:0000313" key="2">
    <source>
        <dbReference type="EMBL" id="GAP14445.1"/>
    </source>
</evidence>
<feature type="transmembrane region" description="Helical" evidence="1">
    <location>
        <begin position="50"/>
        <end position="71"/>
    </location>
</feature>
<gene>
    <name evidence="2" type="ORF">LARV_02214</name>
</gene>
<sequence>MAVKETSQIEDLENQLFARLKPIQPRTEFVDHLKYRLENPPNMVVESPSWIIGVLILAGSLLGGFILYAVLRKIIRWLSR</sequence>
<reference evidence="2" key="1">
    <citation type="submission" date="2015-07" db="EMBL/GenBank/DDBJ databases">
        <title>Draft Genome Sequences of Anaerolinea thermolimosa IMO-1, Bellilinea caldifistulae GOMI-1, Leptolinea tardivitalis YMTK-2, Levilinea saccharolytica KIBI-1,Longilinea arvoryzae KOME-1, Previously Described as Members of the Anaerolineaceae (Chloroflexi).</title>
        <authorList>
            <person name="Sekiguchi Y."/>
            <person name="Ohashi A."/>
            <person name="Matsuura N."/>
            <person name="Tourlousse M.D."/>
        </authorList>
    </citation>
    <scope>NUCLEOTIDE SEQUENCE [LARGE SCALE GENOMIC DNA]</scope>
    <source>
        <strain evidence="2">KOME-1</strain>
    </source>
</reference>
<dbReference type="RefSeq" id="WP_075073705.1">
    <property type="nucleotide sequence ID" value="NZ_DF967972.1"/>
</dbReference>
<accession>A0A0S7BFT8</accession>
<dbReference type="STRING" id="360412.LARV_02214"/>
<name>A0A0S7BFT8_9CHLR</name>
<organism evidence="2">
    <name type="scientific">Longilinea arvoryzae</name>
    <dbReference type="NCBI Taxonomy" id="360412"/>
    <lineage>
        <taxon>Bacteria</taxon>
        <taxon>Bacillati</taxon>
        <taxon>Chloroflexota</taxon>
        <taxon>Anaerolineae</taxon>
        <taxon>Anaerolineales</taxon>
        <taxon>Anaerolineaceae</taxon>
        <taxon>Longilinea</taxon>
    </lineage>
</organism>
<dbReference type="Proteomes" id="UP000055060">
    <property type="component" value="Unassembled WGS sequence"/>
</dbReference>
<keyword evidence="1" id="KW-0472">Membrane</keyword>
<evidence type="ECO:0000256" key="1">
    <source>
        <dbReference type="SAM" id="Phobius"/>
    </source>
</evidence>
<dbReference type="AlphaFoldDB" id="A0A0S7BFT8"/>
<evidence type="ECO:0000313" key="3">
    <source>
        <dbReference type="Proteomes" id="UP000055060"/>
    </source>
</evidence>
<keyword evidence="3" id="KW-1185">Reference proteome</keyword>
<keyword evidence="1" id="KW-1133">Transmembrane helix</keyword>
<protein>
    <submittedName>
        <fullName evidence="2">Uncharacterized protein</fullName>
    </submittedName>
</protein>
<dbReference type="EMBL" id="DF967972">
    <property type="protein sequence ID" value="GAP14445.1"/>
    <property type="molecule type" value="Genomic_DNA"/>
</dbReference>
<proteinExistence type="predicted"/>
<keyword evidence="1" id="KW-0812">Transmembrane</keyword>